<feature type="compositionally biased region" description="Basic and acidic residues" evidence="4">
    <location>
        <begin position="1"/>
        <end position="55"/>
    </location>
</feature>
<dbReference type="Proteomes" id="UP001235939">
    <property type="component" value="Chromosome 01"/>
</dbReference>
<dbReference type="InterPro" id="IPR035979">
    <property type="entry name" value="RBD_domain_sf"/>
</dbReference>
<dbReference type="EMBL" id="CP092863">
    <property type="protein sequence ID" value="UYV61674.1"/>
    <property type="molecule type" value="Genomic_DNA"/>
</dbReference>
<evidence type="ECO:0000256" key="3">
    <source>
        <dbReference type="SAM" id="Coils"/>
    </source>
</evidence>
<proteinExistence type="predicted"/>
<keyword evidence="1 2" id="KW-0694">RNA-binding</keyword>
<keyword evidence="7" id="KW-1185">Reference proteome</keyword>
<evidence type="ECO:0000256" key="4">
    <source>
        <dbReference type="SAM" id="MobiDB-lite"/>
    </source>
</evidence>
<feature type="region of interest" description="Disordered" evidence="4">
    <location>
        <begin position="1"/>
        <end position="64"/>
    </location>
</feature>
<dbReference type="Pfam" id="PF00076">
    <property type="entry name" value="RRM_1"/>
    <property type="match status" value="2"/>
</dbReference>
<feature type="domain" description="RRM" evidence="5">
    <location>
        <begin position="80"/>
        <end position="152"/>
    </location>
</feature>
<dbReference type="SMART" id="SM00360">
    <property type="entry name" value="RRM"/>
    <property type="match status" value="2"/>
</dbReference>
<feature type="coiled-coil region" evidence="3">
    <location>
        <begin position="395"/>
        <end position="456"/>
    </location>
</feature>
<dbReference type="PROSITE" id="PS50102">
    <property type="entry name" value="RRM"/>
    <property type="match status" value="2"/>
</dbReference>
<dbReference type="PANTHER" id="PTHR23189">
    <property type="entry name" value="RNA RECOGNITION MOTIF-CONTAINING"/>
    <property type="match status" value="1"/>
</dbReference>
<dbReference type="CDD" id="cd12931">
    <property type="entry name" value="eNOPS_SF"/>
    <property type="match status" value="1"/>
</dbReference>
<evidence type="ECO:0000259" key="5">
    <source>
        <dbReference type="PROSITE" id="PS50102"/>
    </source>
</evidence>
<organism evidence="6 7">
    <name type="scientific">Cordylochernes scorpioides</name>
    <dbReference type="NCBI Taxonomy" id="51811"/>
    <lineage>
        <taxon>Eukaryota</taxon>
        <taxon>Metazoa</taxon>
        <taxon>Ecdysozoa</taxon>
        <taxon>Arthropoda</taxon>
        <taxon>Chelicerata</taxon>
        <taxon>Arachnida</taxon>
        <taxon>Pseudoscorpiones</taxon>
        <taxon>Cheliferoidea</taxon>
        <taxon>Chernetidae</taxon>
        <taxon>Cordylochernes</taxon>
    </lineage>
</organism>
<dbReference type="InterPro" id="IPR029526">
    <property type="entry name" value="PGBD"/>
</dbReference>
<sequence length="460" mass="53512">MDSVHDSNHNYEQNDHKGGNNMRREYRDRIQRNDMNDRSRPQMPDRRKDPVKERLANVSGPTTNLQIKEGNEPKKFTGRCRLFVGNLPNTITEEEFTAMFKPYGETAEVFLNISKGFGFVKLDTRQHAEAAKAALDFSLKDGKYLRVRFATHGAALKVKNLNPWVSNELLETAFSIFGDVERAVVIVDDRGRPVGEGIVEYARKQSAQQALKRCTDGCFILTRESREERRKDDKLAPIRELCELFIAKCSSLYTPGTNCTIDESLLNFRGRCGFKQYIPNKPAKYGIKVFVLADSATYYFLTGKICIGKDSNYDPNFSVPTNVVLELVKPIENTNRNITTDNCSLRPVLVEPLEQRDEEDGLPEKNFQKNMPEYQKEREMGPRLAEPGSFEFDYANRWKQLYKVEKQKRDNLDKEIMASRRRLDEQMEDSLYEHETNMLREKLRQLEEQSTYYQREREMR</sequence>
<dbReference type="Gene3D" id="3.30.70.330">
    <property type="match status" value="2"/>
</dbReference>
<name>A0ABY6K052_9ARAC</name>
<dbReference type="CDD" id="cd12332">
    <property type="entry name" value="RRM1_p54nrb_like"/>
    <property type="match status" value="1"/>
</dbReference>
<feature type="domain" description="RRM" evidence="5">
    <location>
        <begin position="154"/>
        <end position="232"/>
    </location>
</feature>
<protein>
    <submittedName>
        <fullName evidence="6">PSPC1</fullName>
    </submittedName>
</protein>
<dbReference type="Gene3D" id="6.10.250.1170">
    <property type="match status" value="1"/>
</dbReference>
<keyword evidence="3" id="KW-0175">Coiled coil</keyword>
<dbReference type="SUPFAM" id="SSF54928">
    <property type="entry name" value="RNA-binding domain, RBD"/>
    <property type="match status" value="1"/>
</dbReference>
<accession>A0ABY6K052</accession>
<dbReference type="Pfam" id="PF13843">
    <property type="entry name" value="DDE_Tnp_1_7"/>
    <property type="match status" value="1"/>
</dbReference>
<dbReference type="InterPro" id="IPR012677">
    <property type="entry name" value="Nucleotide-bd_a/b_plait_sf"/>
</dbReference>
<reference evidence="6 7" key="1">
    <citation type="submission" date="2022-01" db="EMBL/GenBank/DDBJ databases">
        <title>A chromosomal length assembly of Cordylochernes scorpioides.</title>
        <authorList>
            <person name="Zeh D."/>
            <person name="Zeh J."/>
        </authorList>
    </citation>
    <scope>NUCLEOTIDE SEQUENCE [LARGE SCALE GENOMIC DNA]</scope>
    <source>
        <strain evidence="6">IN4F17</strain>
        <tissue evidence="6">Whole Body</tissue>
    </source>
</reference>
<dbReference type="InterPro" id="IPR000504">
    <property type="entry name" value="RRM_dom"/>
</dbReference>
<evidence type="ECO:0000313" key="7">
    <source>
        <dbReference type="Proteomes" id="UP001235939"/>
    </source>
</evidence>
<evidence type="ECO:0000313" key="6">
    <source>
        <dbReference type="EMBL" id="UYV61674.1"/>
    </source>
</evidence>
<evidence type="ECO:0000256" key="1">
    <source>
        <dbReference type="ARBA" id="ARBA00022884"/>
    </source>
</evidence>
<evidence type="ECO:0000256" key="2">
    <source>
        <dbReference type="PROSITE-ProRule" id="PRU00176"/>
    </source>
</evidence>
<gene>
    <name evidence="6" type="ORF">LAZ67_1005817</name>
</gene>